<keyword evidence="3" id="KW-1185">Reference proteome</keyword>
<dbReference type="Proteomes" id="UP000006039">
    <property type="component" value="Unassembled WGS sequence"/>
</dbReference>
<dbReference type="GeneID" id="20353208"/>
<dbReference type="RefSeq" id="XP_009228915.1">
    <property type="nucleotide sequence ID" value="XM_009230651.1"/>
</dbReference>
<organism evidence="1">
    <name type="scientific">Gaeumannomyces tritici (strain R3-111a-1)</name>
    <name type="common">Wheat and barley take-all root rot fungus</name>
    <name type="synonym">Gaeumannomyces graminis var. tritici</name>
    <dbReference type="NCBI Taxonomy" id="644352"/>
    <lineage>
        <taxon>Eukaryota</taxon>
        <taxon>Fungi</taxon>
        <taxon>Dikarya</taxon>
        <taxon>Ascomycota</taxon>
        <taxon>Pezizomycotina</taxon>
        <taxon>Sordariomycetes</taxon>
        <taxon>Sordariomycetidae</taxon>
        <taxon>Magnaporthales</taxon>
        <taxon>Magnaporthaceae</taxon>
        <taxon>Gaeumannomyces</taxon>
    </lineage>
</organism>
<protein>
    <recommendedName>
        <fullName evidence="4">Velvet domain-containing protein</fullName>
    </recommendedName>
</protein>
<dbReference type="HOGENOM" id="CLU_1704334_0_0_1"/>
<dbReference type="EMBL" id="GL385403">
    <property type="protein sequence ID" value="EJT69867.1"/>
    <property type="molecule type" value="Genomic_DNA"/>
</dbReference>
<reference evidence="2" key="5">
    <citation type="submission" date="2018-04" db="UniProtKB">
        <authorList>
            <consortium name="EnsemblFungi"/>
        </authorList>
    </citation>
    <scope>IDENTIFICATION</scope>
    <source>
        <strain evidence="2">R3-111a-1</strain>
    </source>
</reference>
<dbReference type="eggNOG" id="ENOG502RN7C">
    <property type="taxonomic scope" value="Eukaryota"/>
</dbReference>
<dbReference type="EnsemblFungi" id="EJT69867">
    <property type="protein sequence ID" value="EJT69867"/>
    <property type="gene ID" value="GGTG_12750"/>
</dbReference>
<evidence type="ECO:0000313" key="2">
    <source>
        <dbReference type="EnsemblFungi" id="EJT69867"/>
    </source>
</evidence>
<dbReference type="AlphaFoldDB" id="J3PGX0"/>
<dbReference type="VEuPathDB" id="FungiDB:GGTG_12750"/>
<reference evidence="1" key="2">
    <citation type="submission" date="2010-07" db="EMBL/GenBank/DDBJ databases">
        <authorList>
            <consortium name="The Broad Institute Genome Sequencing Platform"/>
            <consortium name="Broad Institute Genome Sequencing Center for Infectious Disease"/>
            <person name="Ma L.-J."/>
            <person name="Dead R."/>
            <person name="Young S."/>
            <person name="Zeng Q."/>
            <person name="Koehrsen M."/>
            <person name="Alvarado L."/>
            <person name="Berlin A."/>
            <person name="Chapman S.B."/>
            <person name="Chen Z."/>
            <person name="Freedman E."/>
            <person name="Gellesch M."/>
            <person name="Goldberg J."/>
            <person name="Griggs A."/>
            <person name="Gujja S."/>
            <person name="Heilman E.R."/>
            <person name="Heiman D."/>
            <person name="Hepburn T."/>
            <person name="Howarth C."/>
            <person name="Jen D."/>
            <person name="Larson L."/>
            <person name="Mehta T."/>
            <person name="Neiman D."/>
            <person name="Pearson M."/>
            <person name="Roberts A."/>
            <person name="Saif S."/>
            <person name="Shea T."/>
            <person name="Shenoy N."/>
            <person name="Sisk P."/>
            <person name="Stolte C."/>
            <person name="Sykes S."/>
            <person name="Walk T."/>
            <person name="White J."/>
            <person name="Yandava C."/>
            <person name="Haas B."/>
            <person name="Nusbaum C."/>
            <person name="Birren B."/>
        </authorList>
    </citation>
    <scope>NUCLEOTIDE SEQUENCE</scope>
    <source>
        <strain evidence="1">R3-111a-1</strain>
    </source>
</reference>
<evidence type="ECO:0000313" key="1">
    <source>
        <dbReference type="EMBL" id="EJT69867.1"/>
    </source>
</evidence>
<reference evidence="1" key="3">
    <citation type="submission" date="2010-09" db="EMBL/GenBank/DDBJ databases">
        <title>Annotation of Gaeumannomyces graminis var. tritici R3-111a-1.</title>
        <authorList>
            <consortium name="The Broad Institute Genome Sequencing Platform"/>
            <person name="Ma L.-J."/>
            <person name="Dead R."/>
            <person name="Young S.K."/>
            <person name="Zeng Q."/>
            <person name="Gargeya S."/>
            <person name="Fitzgerald M."/>
            <person name="Haas B."/>
            <person name="Abouelleil A."/>
            <person name="Alvarado L."/>
            <person name="Arachchi H.M."/>
            <person name="Berlin A."/>
            <person name="Brown A."/>
            <person name="Chapman S.B."/>
            <person name="Chen Z."/>
            <person name="Dunbar C."/>
            <person name="Freedman E."/>
            <person name="Gearin G."/>
            <person name="Gellesch M."/>
            <person name="Goldberg J."/>
            <person name="Griggs A."/>
            <person name="Gujja S."/>
            <person name="Heiman D."/>
            <person name="Howarth C."/>
            <person name="Larson L."/>
            <person name="Lui A."/>
            <person name="MacDonald P.J.P."/>
            <person name="Mehta T."/>
            <person name="Montmayeur A."/>
            <person name="Murphy C."/>
            <person name="Neiman D."/>
            <person name="Pearson M."/>
            <person name="Priest M."/>
            <person name="Roberts A."/>
            <person name="Saif S."/>
            <person name="Shea T."/>
            <person name="Shenoy N."/>
            <person name="Sisk P."/>
            <person name="Stolte C."/>
            <person name="Sykes S."/>
            <person name="Yandava C."/>
            <person name="Wortman J."/>
            <person name="Nusbaum C."/>
            <person name="Birren B."/>
        </authorList>
    </citation>
    <scope>NUCLEOTIDE SEQUENCE</scope>
    <source>
        <strain evidence="1">R3-111a-1</strain>
    </source>
</reference>
<proteinExistence type="predicted"/>
<evidence type="ECO:0008006" key="4">
    <source>
        <dbReference type="Google" id="ProtNLM"/>
    </source>
</evidence>
<sequence length="154" mass="17871">MPGWEPFDIDIPVQGPRTVTVGRDIDVPILVHIIDDNKLKPVRLELRLKGPAGEEYPLQDHLEGADLVDTPCVRENITYWYMFKRLRFLKTGTYKIEVEAWNKSRLLGSLTCRDTFEVVPGRLTAEQEEGNKPTELRQRIIEVVTENIARQRRM</sequence>
<accession>J3PGX0</accession>
<dbReference type="OrthoDB" id="10431259at2759"/>
<reference evidence="3" key="1">
    <citation type="submission" date="2010-07" db="EMBL/GenBank/DDBJ databases">
        <title>The genome sequence of Gaeumannomyces graminis var. tritici strain R3-111a-1.</title>
        <authorList>
            <consortium name="The Broad Institute Genome Sequencing Platform"/>
            <person name="Ma L.-J."/>
            <person name="Dead R."/>
            <person name="Young S."/>
            <person name="Zeng Q."/>
            <person name="Koehrsen M."/>
            <person name="Alvarado L."/>
            <person name="Berlin A."/>
            <person name="Chapman S.B."/>
            <person name="Chen Z."/>
            <person name="Freedman E."/>
            <person name="Gellesch M."/>
            <person name="Goldberg J."/>
            <person name="Griggs A."/>
            <person name="Gujja S."/>
            <person name="Heilman E.R."/>
            <person name="Heiman D."/>
            <person name="Hepburn T."/>
            <person name="Howarth C."/>
            <person name="Jen D."/>
            <person name="Larson L."/>
            <person name="Mehta T."/>
            <person name="Neiman D."/>
            <person name="Pearson M."/>
            <person name="Roberts A."/>
            <person name="Saif S."/>
            <person name="Shea T."/>
            <person name="Shenoy N."/>
            <person name="Sisk P."/>
            <person name="Stolte C."/>
            <person name="Sykes S."/>
            <person name="Walk T."/>
            <person name="White J."/>
            <person name="Yandava C."/>
            <person name="Haas B."/>
            <person name="Nusbaum C."/>
            <person name="Birren B."/>
        </authorList>
    </citation>
    <scope>NUCLEOTIDE SEQUENCE [LARGE SCALE GENOMIC DNA]</scope>
    <source>
        <strain evidence="3">R3-111a-1</strain>
    </source>
</reference>
<evidence type="ECO:0000313" key="3">
    <source>
        <dbReference type="Proteomes" id="UP000006039"/>
    </source>
</evidence>
<reference evidence="2" key="4">
    <citation type="journal article" date="2015" name="G3 (Bethesda)">
        <title>Genome sequences of three phytopathogenic species of the Magnaporthaceae family of fungi.</title>
        <authorList>
            <person name="Okagaki L.H."/>
            <person name="Nunes C.C."/>
            <person name="Sailsbery J."/>
            <person name="Clay B."/>
            <person name="Brown D."/>
            <person name="John T."/>
            <person name="Oh Y."/>
            <person name="Young N."/>
            <person name="Fitzgerald M."/>
            <person name="Haas B.J."/>
            <person name="Zeng Q."/>
            <person name="Young S."/>
            <person name="Adiconis X."/>
            <person name="Fan L."/>
            <person name="Levin J.Z."/>
            <person name="Mitchell T.K."/>
            <person name="Okubara P.A."/>
            <person name="Farman M.L."/>
            <person name="Kohn L.M."/>
            <person name="Birren B."/>
            <person name="Ma L.-J."/>
            <person name="Dean R.A."/>
        </authorList>
    </citation>
    <scope>NUCLEOTIDE SEQUENCE</scope>
    <source>
        <strain evidence="2">R3-111a-1</strain>
    </source>
</reference>
<gene>
    <name evidence="2" type="primary">20353208</name>
    <name evidence="1" type="ORF">GGTG_12750</name>
</gene>
<name>J3PGX0_GAET3</name>